<comment type="similarity">
    <text evidence="2">Belongs to the TspO/BZRP family.</text>
</comment>
<evidence type="ECO:0000256" key="2">
    <source>
        <dbReference type="ARBA" id="ARBA00007524"/>
    </source>
</evidence>
<keyword evidence="4 6" id="KW-1133">Transmembrane helix</keyword>
<gene>
    <name evidence="7" type="ORF">P4706_02925</name>
</gene>
<evidence type="ECO:0000313" key="7">
    <source>
        <dbReference type="EMBL" id="MEC0272040.1"/>
    </source>
</evidence>
<comment type="subcellular location">
    <subcellularLocation>
        <location evidence="1">Membrane</location>
        <topology evidence="1">Multi-pass membrane protein</topology>
    </subcellularLocation>
</comment>
<evidence type="ECO:0000256" key="1">
    <source>
        <dbReference type="ARBA" id="ARBA00004141"/>
    </source>
</evidence>
<evidence type="ECO:0000313" key="8">
    <source>
        <dbReference type="Proteomes" id="UP001307168"/>
    </source>
</evidence>
<keyword evidence="8" id="KW-1185">Reference proteome</keyword>
<reference evidence="7 8" key="1">
    <citation type="submission" date="2023-03" db="EMBL/GenBank/DDBJ databases">
        <title>Bacillus Genome Sequencing.</title>
        <authorList>
            <person name="Dunlap C."/>
        </authorList>
    </citation>
    <scope>NUCLEOTIDE SEQUENCE [LARGE SCALE GENOMIC DNA]</scope>
    <source>
        <strain evidence="7 8">B-41290</strain>
    </source>
</reference>
<dbReference type="Pfam" id="PF03073">
    <property type="entry name" value="TspO_MBR"/>
    <property type="match status" value="1"/>
</dbReference>
<keyword evidence="5 6" id="KW-0472">Membrane</keyword>
<keyword evidence="3 6" id="KW-0812">Transmembrane</keyword>
<name>A0AAW9NA27_9BACI</name>
<protein>
    <submittedName>
        <fullName evidence="7">Tryptophan-rich sensory protein</fullName>
    </submittedName>
</protein>
<feature type="transmembrane region" description="Helical" evidence="6">
    <location>
        <begin position="45"/>
        <end position="63"/>
    </location>
</feature>
<evidence type="ECO:0000256" key="3">
    <source>
        <dbReference type="ARBA" id="ARBA00022692"/>
    </source>
</evidence>
<proteinExistence type="inferred from homology"/>
<sequence>MNYGKLAKSVFVPVVGGSLVGIFTTRNSKEIYDKLKKPAFAPSSWTFPVAWTSLYTFMGIAKYRIASKEKESKSAELLYDTQLGLNFLWSLLFFSMGHLAI</sequence>
<dbReference type="InterPro" id="IPR038330">
    <property type="entry name" value="TspO/MBR-related_sf"/>
</dbReference>
<comment type="caution">
    <text evidence="7">The sequence shown here is derived from an EMBL/GenBank/DDBJ whole genome shotgun (WGS) entry which is preliminary data.</text>
</comment>
<dbReference type="Proteomes" id="UP001307168">
    <property type="component" value="Unassembled WGS sequence"/>
</dbReference>
<accession>A0AAW9NA27</accession>
<dbReference type="GO" id="GO:0033013">
    <property type="term" value="P:tetrapyrrole metabolic process"/>
    <property type="evidence" value="ECO:0007669"/>
    <property type="project" value="UniProtKB-ARBA"/>
</dbReference>
<organism evidence="7 8">
    <name type="scientific">Peribacillus castrilensis</name>
    <dbReference type="NCBI Taxonomy" id="2897690"/>
    <lineage>
        <taxon>Bacteria</taxon>
        <taxon>Bacillati</taxon>
        <taxon>Bacillota</taxon>
        <taxon>Bacilli</taxon>
        <taxon>Bacillales</taxon>
        <taxon>Bacillaceae</taxon>
        <taxon>Peribacillus</taxon>
    </lineage>
</organism>
<dbReference type="InterPro" id="IPR004307">
    <property type="entry name" value="TspO_MBR"/>
</dbReference>
<dbReference type="GO" id="GO:0016020">
    <property type="term" value="C:membrane"/>
    <property type="evidence" value="ECO:0007669"/>
    <property type="project" value="UniProtKB-SubCell"/>
</dbReference>
<evidence type="ECO:0000256" key="5">
    <source>
        <dbReference type="ARBA" id="ARBA00023136"/>
    </source>
</evidence>
<evidence type="ECO:0000256" key="4">
    <source>
        <dbReference type="ARBA" id="ARBA00022989"/>
    </source>
</evidence>
<dbReference type="EMBL" id="JARNBH010000002">
    <property type="protein sequence ID" value="MEC0272040.1"/>
    <property type="molecule type" value="Genomic_DNA"/>
</dbReference>
<dbReference type="FunFam" id="1.20.1260.100:FF:000001">
    <property type="entry name" value="translocator protein 2"/>
    <property type="match status" value="1"/>
</dbReference>
<dbReference type="CDD" id="cd15904">
    <property type="entry name" value="TSPO_MBR"/>
    <property type="match status" value="1"/>
</dbReference>
<dbReference type="RefSeq" id="WP_367406080.1">
    <property type="nucleotide sequence ID" value="NZ_JARNBH010000002.1"/>
</dbReference>
<dbReference type="Gene3D" id="1.20.1260.100">
    <property type="entry name" value="TspO/MBR protein"/>
    <property type="match status" value="1"/>
</dbReference>
<evidence type="ECO:0000256" key="6">
    <source>
        <dbReference type="SAM" id="Phobius"/>
    </source>
</evidence>
<dbReference type="AlphaFoldDB" id="A0AAW9NA27"/>
<dbReference type="PANTHER" id="PTHR10057:SF0">
    <property type="entry name" value="TRANSLOCATOR PROTEIN"/>
    <property type="match status" value="1"/>
</dbReference>
<dbReference type="PANTHER" id="PTHR10057">
    <property type="entry name" value="PERIPHERAL-TYPE BENZODIAZEPINE RECEPTOR"/>
    <property type="match status" value="1"/>
</dbReference>
<feature type="transmembrane region" description="Helical" evidence="6">
    <location>
        <begin position="6"/>
        <end position="24"/>
    </location>
</feature>